<organism evidence="1">
    <name type="scientific">Methylophaga aminisulfidivorans</name>
    <dbReference type="NCBI Taxonomy" id="230105"/>
    <lineage>
        <taxon>Bacteria</taxon>
        <taxon>Pseudomonadati</taxon>
        <taxon>Pseudomonadota</taxon>
        <taxon>Gammaproteobacteria</taxon>
        <taxon>Thiotrichales</taxon>
        <taxon>Piscirickettsiaceae</taxon>
        <taxon>Methylophaga</taxon>
    </lineage>
</organism>
<proteinExistence type="predicted"/>
<name>A0A7C1VSI0_9GAMM</name>
<evidence type="ECO:0000313" key="1">
    <source>
        <dbReference type="EMBL" id="HEC74401.1"/>
    </source>
</evidence>
<feature type="non-terminal residue" evidence="1">
    <location>
        <position position="540"/>
    </location>
</feature>
<protein>
    <submittedName>
        <fullName evidence="1">Uncharacterized protein</fullName>
    </submittedName>
</protein>
<dbReference type="InterPro" id="IPR029044">
    <property type="entry name" value="Nucleotide-diphossugar_trans"/>
</dbReference>
<dbReference type="Gene3D" id="3.90.550.10">
    <property type="entry name" value="Spore Coat Polysaccharide Biosynthesis Protein SpsA, Chain A"/>
    <property type="match status" value="1"/>
</dbReference>
<reference evidence="1" key="1">
    <citation type="journal article" date="2020" name="mSystems">
        <title>Genome- and Community-Level Interaction Insights into Carbon Utilization and Element Cycling Functions of Hydrothermarchaeota in Hydrothermal Sediment.</title>
        <authorList>
            <person name="Zhou Z."/>
            <person name="Liu Y."/>
            <person name="Xu W."/>
            <person name="Pan J."/>
            <person name="Luo Z.H."/>
            <person name="Li M."/>
        </authorList>
    </citation>
    <scope>NUCLEOTIDE SEQUENCE [LARGE SCALE GENOMIC DNA]</scope>
    <source>
        <strain evidence="1">HyVt-380</strain>
    </source>
</reference>
<dbReference type="SUPFAM" id="SSF53448">
    <property type="entry name" value="Nucleotide-diphospho-sugar transferases"/>
    <property type="match status" value="1"/>
</dbReference>
<sequence>MSLNLFENTNIPYVIYASNYEQKYAGVRALHHLCHALNQLGQEAYIVGCSITNNKLQTPFLTQSELSRMISVGVNPIVVYPEVVHGNPLDSSSVVRWILNTPGHIGGDKQFDSDEQLFCYSQDFVPSEMSALNLRVPVIDQSIFNNTDNPHDDKRQGTCFYANKYLIAGYKLTDDVRESVSLCQDVKLTRTELAAILRKSELMYCYEPSALMTEAKLCGCPVVMIDTPYLNPELEIDIKGYGISFGTAPEDIDEAKRTVHKESEIYDQVISDSWSDIIRFVETTQAHFALSSNLGNRTQLYLKLNQLIQYSEREAHEERLLPAKLGFHDWFAKNSLTEVKATFMAERMVNEWRHQPSFHLIVVVNATELEPLSLTLESLQTQLYQAWGLTILSNIPAPDIFNDVPENIEWIQIHSTLNEEIEKAVQTAQLDWLLQLIPGDKLTPHALLSFAETINMASDKHFIYSDEVVDESKADIWFKPEFNLDYLRAFSYLGRSFIVSREAFERIGGYTGLAYVHTTDLAFKVSENYGEKAFAHIPDV</sequence>
<dbReference type="Proteomes" id="UP000886384">
    <property type="component" value="Unassembled WGS sequence"/>
</dbReference>
<dbReference type="EMBL" id="DRHY01000183">
    <property type="protein sequence ID" value="HEC74401.1"/>
    <property type="molecule type" value="Genomic_DNA"/>
</dbReference>
<gene>
    <name evidence="1" type="ORF">ENI26_08515</name>
</gene>
<comment type="caution">
    <text evidence="1">The sequence shown here is derived from an EMBL/GenBank/DDBJ whole genome shotgun (WGS) entry which is preliminary data.</text>
</comment>
<dbReference type="AlphaFoldDB" id="A0A7C1VSI0"/>
<accession>A0A7C1VSI0</accession>